<evidence type="ECO:0000313" key="2">
    <source>
        <dbReference type="EMBL" id="KAK2662388.1"/>
    </source>
</evidence>
<dbReference type="InterPro" id="IPR012337">
    <property type="entry name" value="RNaseH-like_sf"/>
</dbReference>
<dbReference type="AlphaFoldDB" id="A0AAD9XN97"/>
<evidence type="ECO:0000259" key="1">
    <source>
        <dbReference type="Pfam" id="PF13456"/>
    </source>
</evidence>
<dbReference type="Pfam" id="PF13456">
    <property type="entry name" value="RVT_3"/>
    <property type="match status" value="1"/>
</dbReference>
<dbReference type="GO" id="GO:0003676">
    <property type="term" value="F:nucleic acid binding"/>
    <property type="evidence" value="ECO:0007669"/>
    <property type="project" value="InterPro"/>
</dbReference>
<protein>
    <recommendedName>
        <fullName evidence="1">RNase H type-1 domain-containing protein</fullName>
    </recommendedName>
</protein>
<dbReference type="PANTHER" id="PTHR47074">
    <property type="entry name" value="BNAC02G40300D PROTEIN"/>
    <property type="match status" value="1"/>
</dbReference>
<reference evidence="2" key="1">
    <citation type="journal article" date="2023" name="Plant J.">
        <title>Genome sequences and population genomics provide insights into the demographic history, inbreeding, and mutation load of two 'living fossil' tree species of Dipteronia.</title>
        <authorList>
            <person name="Feng Y."/>
            <person name="Comes H.P."/>
            <person name="Chen J."/>
            <person name="Zhu S."/>
            <person name="Lu R."/>
            <person name="Zhang X."/>
            <person name="Li P."/>
            <person name="Qiu J."/>
            <person name="Olsen K.M."/>
            <person name="Qiu Y."/>
        </authorList>
    </citation>
    <scope>NUCLEOTIDE SEQUENCE</scope>
    <source>
        <strain evidence="2">KIB01</strain>
    </source>
</reference>
<dbReference type="EMBL" id="JANJYI010000001">
    <property type="protein sequence ID" value="KAK2662388.1"/>
    <property type="molecule type" value="Genomic_DNA"/>
</dbReference>
<dbReference type="InterPro" id="IPR052929">
    <property type="entry name" value="RNase_H-like_EbsB-rel"/>
</dbReference>
<dbReference type="InterPro" id="IPR044730">
    <property type="entry name" value="RNase_H-like_dom_plant"/>
</dbReference>
<dbReference type="Proteomes" id="UP001280121">
    <property type="component" value="Unassembled WGS sequence"/>
</dbReference>
<dbReference type="Gene3D" id="3.30.420.10">
    <property type="entry name" value="Ribonuclease H-like superfamily/Ribonuclease H"/>
    <property type="match status" value="1"/>
</dbReference>
<feature type="domain" description="RNase H type-1" evidence="1">
    <location>
        <begin position="186"/>
        <end position="308"/>
    </location>
</feature>
<organism evidence="2 3">
    <name type="scientific">Dipteronia dyeriana</name>
    <dbReference type="NCBI Taxonomy" id="168575"/>
    <lineage>
        <taxon>Eukaryota</taxon>
        <taxon>Viridiplantae</taxon>
        <taxon>Streptophyta</taxon>
        <taxon>Embryophyta</taxon>
        <taxon>Tracheophyta</taxon>
        <taxon>Spermatophyta</taxon>
        <taxon>Magnoliopsida</taxon>
        <taxon>eudicotyledons</taxon>
        <taxon>Gunneridae</taxon>
        <taxon>Pentapetalae</taxon>
        <taxon>rosids</taxon>
        <taxon>malvids</taxon>
        <taxon>Sapindales</taxon>
        <taxon>Sapindaceae</taxon>
        <taxon>Hippocastanoideae</taxon>
        <taxon>Acereae</taxon>
        <taxon>Dipteronia</taxon>
    </lineage>
</organism>
<dbReference type="InterPro" id="IPR002156">
    <property type="entry name" value="RNaseH_domain"/>
</dbReference>
<dbReference type="CDD" id="cd06222">
    <property type="entry name" value="RNase_H_like"/>
    <property type="match status" value="1"/>
</dbReference>
<name>A0AAD9XN97_9ROSI</name>
<evidence type="ECO:0000313" key="3">
    <source>
        <dbReference type="Proteomes" id="UP001280121"/>
    </source>
</evidence>
<dbReference type="SUPFAM" id="SSF53098">
    <property type="entry name" value="Ribonuclease H-like"/>
    <property type="match status" value="1"/>
</dbReference>
<proteinExistence type="predicted"/>
<keyword evidence="3" id="KW-1185">Reference proteome</keyword>
<comment type="caution">
    <text evidence="2">The sequence shown here is derived from an EMBL/GenBank/DDBJ whole genome shotgun (WGS) entry which is preliminary data.</text>
</comment>
<accession>A0AAD9XN97</accession>
<sequence>MLLSSALKRLLDKYSAASGQVKCHERYLGLPSLNCTKKRKLFNSIKERVWTKINGWKGKLLSIGGKEILLKAVVQFIPTFTMSLFQLPKSLVSELHKMCNRFWKTLFIGILNLLRQWSIPSGDAVMSLRNRVVHNLDVDVSVDVVVWASSFLEEWKSFQQFKRMISPSRMELVKWKPSRDGLWKINFDTASCYNNLTIGSGIVVRDMLGTVKVKASLKLQAMFSVLVAEAMAMHRGILLAIKSSRVPFEVESDSLQVVDLVNSGDPSHAYVGFIIRFILFHLEANTGCGVSHVSRNSNMVVDRLAKLAISSASDRRWIDCCPPWVELSVQLDASV</sequence>
<dbReference type="PANTHER" id="PTHR47074:SF79">
    <property type="entry name" value="PUTATIVE-RELATED"/>
    <property type="match status" value="1"/>
</dbReference>
<dbReference type="InterPro" id="IPR036397">
    <property type="entry name" value="RNaseH_sf"/>
</dbReference>
<gene>
    <name evidence="2" type="ORF">Ddye_000962</name>
</gene>
<dbReference type="GO" id="GO:0004523">
    <property type="term" value="F:RNA-DNA hybrid ribonuclease activity"/>
    <property type="evidence" value="ECO:0007669"/>
    <property type="project" value="InterPro"/>
</dbReference>